<comment type="subcellular location">
    <subcellularLocation>
        <location evidence="2">Cytoplasm</location>
    </subcellularLocation>
</comment>
<dbReference type="GO" id="GO:0046872">
    <property type="term" value="F:metal ion binding"/>
    <property type="evidence" value="ECO:0007669"/>
    <property type="project" value="InterPro"/>
</dbReference>
<keyword evidence="4" id="KW-0963">Cytoplasm</keyword>
<comment type="cofactor">
    <cofactor evidence="1">
        <name>Mg(2+)</name>
        <dbReference type="ChEBI" id="CHEBI:18420"/>
    </cofactor>
</comment>
<comment type="catalytic activity">
    <reaction evidence="7">
        <text>UDP-sugar + H2O = UMP + alpha-D-aldose 1-phosphate.</text>
        <dbReference type="EC" id="3.6.1.45"/>
    </reaction>
</comment>
<evidence type="ECO:0000256" key="5">
    <source>
        <dbReference type="ARBA" id="ARBA00022801"/>
    </source>
</evidence>
<evidence type="ECO:0000256" key="9">
    <source>
        <dbReference type="ARBA" id="ARBA00066480"/>
    </source>
</evidence>
<dbReference type="GO" id="GO:0008768">
    <property type="term" value="F:UDP-sugar diphosphatase activity"/>
    <property type="evidence" value="ECO:0007669"/>
    <property type="project" value="UniProtKB-EC"/>
</dbReference>
<dbReference type="GO" id="GO:0006753">
    <property type="term" value="P:nucleoside phosphate metabolic process"/>
    <property type="evidence" value="ECO:0007669"/>
    <property type="project" value="TreeGrafter"/>
</dbReference>
<accession>A0AAV2HKR3</accession>
<dbReference type="SUPFAM" id="SSF56399">
    <property type="entry name" value="ADP-ribosylation"/>
    <property type="match status" value="1"/>
</dbReference>
<proteinExistence type="predicted"/>
<evidence type="ECO:0000313" key="14">
    <source>
        <dbReference type="Proteomes" id="UP001497497"/>
    </source>
</evidence>
<sequence length="444" mass="50132">MACGRSTVTPCGTNDSRSVLVEVDNTTDITVRSLVLMTMNPLIVGEGADAKNLDYSQLKVRDIKRVENGKLFSQYQEAKKMLFLNKWDINPPVWPGVENIGRSRENVVTTKLLEELNAQFMTRDLCSELNEHYLFHGTTGDVIESLTFNGFDVSKSSRDNMFGPGIYLTEKSVKADQYADSKNNRKQKGDELKMVLCRVLLGNAYALDGLKSTARCDCTIDWPGVWLPMEEISEFYLVPLKDSKFLVPKTIHFIQNGRKRAWDFITEHSDVSILLFNVTRNVFIFVKQFRPAVYLYNAEIERVDQDGNEVINTQKFPASLGVTIELCSGIVDRNEGLIQIAQAEVHEECGYHVPVEILHKITAFRNGSGASAALVTLFYAEVTDEMRVGKGGGLPEEGELIEVIELSVEETRRLILDETVNREPVMLLALQWFFHEIFPAKKDS</sequence>
<evidence type="ECO:0000256" key="8">
    <source>
        <dbReference type="ARBA" id="ARBA00054674"/>
    </source>
</evidence>
<organism evidence="13 14">
    <name type="scientific">Lymnaea stagnalis</name>
    <name type="common">Great pond snail</name>
    <name type="synonym">Helix stagnalis</name>
    <dbReference type="NCBI Taxonomy" id="6523"/>
    <lineage>
        <taxon>Eukaryota</taxon>
        <taxon>Metazoa</taxon>
        <taxon>Spiralia</taxon>
        <taxon>Lophotrochozoa</taxon>
        <taxon>Mollusca</taxon>
        <taxon>Gastropoda</taxon>
        <taxon>Heterobranchia</taxon>
        <taxon>Euthyneura</taxon>
        <taxon>Panpulmonata</taxon>
        <taxon>Hygrophila</taxon>
        <taxon>Lymnaeoidea</taxon>
        <taxon>Lymnaeidae</taxon>
        <taxon>Lymnaea</taxon>
    </lineage>
</organism>
<dbReference type="Pfam" id="PF00644">
    <property type="entry name" value="PARP"/>
    <property type="match status" value="1"/>
</dbReference>
<evidence type="ECO:0000256" key="7">
    <source>
        <dbReference type="ARBA" id="ARBA00051086"/>
    </source>
</evidence>
<dbReference type="NCBIfam" id="TIGR00052">
    <property type="entry name" value="nudix-type nucleoside diphosphatase, YffH/AdpP family"/>
    <property type="match status" value="1"/>
</dbReference>
<keyword evidence="14" id="KW-1185">Reference proteome</keyword>
<dbReference type="CDD" id="cd18887">
    <property type="entry name" value="NUDIX_UGPPase_Nudt14"/>
    <property type="match status" value="1"/>
</dbReference>
<dbReference type="Gene3D" id="3.90.228.10">
    <property type="match status" value="1"/>
</dbReference>
<dbReference type="GO" id="GO:0019693">
    <property type="term" value="P:ribose phosphate metabolic process"/>
    <property type="evidence" value="ECO:0007669"/>
    <property type="project" value="TreeGrafter"/>
</dbReference>
<dbReference type="FunFam" id="3.90.79.10:FF:000035">
    <property type="entry name" value="Uridine diphosphate glucose pyrophosphatase"/>
    <property type="match status" value="1"/>
</dbReference>
<dbReference type="Proteomes" id="UP001497497">
    <property type="component" value="Unassembled WGS sequence"/>
</dbReference>
<evidence type="ECO:0000259" key="12">
    <source>
        <dbReference type="Pfam" id="PF00644"/>
    </source>
</evidence>
<feature type="domain" description="PARP catalytic" evidence="12">
    <location>
        <begin position="57"/>
        <end position="207"/>
    </location>
</feature>
<evidence type="ECO:0000256" key="6">
    <source>
        <dbReference type="ARBA" id="ARBA00022842"/>
    </source>
</evidence>
<protein>
    <recommendedName>
        <fullName evidence="10">Uridine diphosphate glucose pyrophosphatase NUDT14</fullName>
        <ecNumber evidence="9">3.6.1.45</ecNumber>
    </recommendedName>
    <alternativeName>
        <fullName evidence="11">Nucleoside diphosphate-linked moiety X motif 14</fullName>
    </alternativeName>
</protein>
<gene>
    <name evidence="13" type="ORF">GSLYS_00008579001</name>
</gene>
<dbReference type="EC" id="3.6.1.45" evidence="9"/>
<comment type="subunit">
    <text evidence="3">Homodimer.</text>
</comment>
<comment type="function">
    <text evidence="8">Hydrolyzes UDP-glucose to glucose 1-phosphate and UMP and ADP-ribose to ribose 5-phosphate and AMP. The physiological substrate is probably UDP-glucose. Poor activity on other substrates such as ADP-glucose, CDP-glucose, GDP-glucose and GDP-mannose.</text>
</comment>
<dbReference type="SUPFAM" id="SSF55811">
    <property type="entry name" value="Nudix"/>
    <property type="match status" value="1"/>
</dbReference>
<dbReference type="GO" id="GO:0003950">
    <property type="term" value="F:NAD+ poly-ADP-ribosyltransferase activity"/>
    <property type="evidence" value="ECO:0007669"/>
    <property type="project" value="InterPro"/>
</dbReference>
<evidence type="ECO:0000256" key="3">
    <source>
        <dbReference type="ARBA" id="ARBA00011738"/>
    </source>
</evidence>
<name>A0AAV2HKR3_LYMST</name>
<evidence type="ECO:0000313" key="13">
    <source>
        <dbReference type="EMBL" id="CAL1534619.1"/>
    </source>
</evidence>
<evidence type="ECO:0000256" key="11">
    <source>
        <dbReference type="ARBA" id="ARBA00080475"/>
    </source>
</evidence>
<dbReference type="EMBL" id="CAXITT010000176">
    <property type="protein sequence ID" value="CAL1534619.1"/>
    <property type="molecule type" value="Genomic_DNA"/>
</dbReference>
<dbReference type="AlphaFoldDB" id="A0AAV2HKR3"/>
<dbReference type="InterPro" id="IPR012317">
    <property type="entry name" value="Poly(ADP-ribose)pol_cat_dom"/>
</dbReference>
<dbReference type="InterPro" id="IPR004385">
    <property type="entry name" value="NDP_pyrophosphatase"/>
</dbReference>
<evidence type="ECO:0000256" key="10">
    <source>
        <dbReference type="ARBA" id="ARBA00071467"/>
    </source>
</evidence>
<keyword evidence="5" id="KW-0378">Hydrolase</keyword>
<evidence type="ECO:0000256" key="1">
    <source>
        <dbReference type="ARBA" id="ARBA00001946"/>
    </source>
</evidence>
<evidence type="ECO:0000256" key="4">
    <source>
        <dbReference type="ARBA" id="ARBA00022490"/>
    </source>
</evidence>
<comment type="caution">
    <text evidence="13">The sequence shown here is derived from an EMBL/GenBank/DDBJ whole genome shotgun (WGS) entry which is preliminary data.</text>
</comment>
<dbReference type="InterPro" id="IPR015797">
    <property type="entry name" value="NUDIX_hydrolase-like_dom_sf"/>
</dbReference>
<evidence type="ECO:0000256" key="2">
    <source>
        <dbReference type="ARBA" id="ARBA00004496"/>
    </source>
</evidence>
<dbReference type="GO" id="GO:0005737">
    <property type="term" value="C:cytoplasm"/>
    <property type="evidence" value="ECO:0007669"/>
    <property type="project" value="UniProtKB-SubCell"/>
</dbReference>
<keyword evidence="6" id="KW-0460">Magnesium</keyword>
<reference evidence="13 14" key="1">
    <citation type="submission" date="2024-04" db="EMBL/GenBank/DDBJ databases">
        <authorList>
            <consortium name="Genoscope - CEA"/>
            <person name="William W."/>
        </authorList>
    </citation>
    <scope>NUCLEOTIDE SEQUENCE [LARGE SCALE GENOMIC DNA]</scope>
</reference>
<dbReference type="Gene3D" id="3.90.79.10">
    <property type="entry name" value="Nucleoside Triphosphate Pyrophosphohydrolase"/>
    <property type="match status" value="1"/>
</dbReference>
<dbReference type="PANTHER" id="PTHR11839">
    <property type="entry name" value="UDP/ADP-SUGAR PYROPHOSPHATASE"/>
    <property type="match status" value="1"/>
</dbReference>
<dbReference type="PANTHER" id="PTHR11839:SF15">
    <property type="entry name" value="URIDINE DIPHOSPHATE GLUCOSE PYROPHOSPHATASE NUDT14"/>
    <property type="match status" value="1"/>
</dbReference>